<dbReference type="RefSeq" id="WP_171040591.1">
    <property type="nucleotide sequence ID" value="NZ_PNEL01000161.1"/>
</dbReference>
<dbReference type="EMBL" id="PNEL01000161">
    <property type="protein sequence ID" value="TMN71193.1"/>
    <property type="molecule type" value="Genomic_DNA"/>
</dbReference>
<evidence type="ECO:0000313" key="2">
    <source>
        <dbReference type="Proteomes" id="UP000305423"/>
    </source>
</evidence>
<dbReference type="AlphaFoldDB" id="A0AAQ2EQC8"/>
<reference evidence="1 2" key="1">
    <citation type="submission" date="2017-12" db="EMBL/GenBank/DDBJ databases">
        <authorList>
            <person name="Paulsen S."/>
            <person name="Gram L.K."/>
        </authorList>
    </citation>
    <scope>NUCLEOTIDE SEQUENCE [LARGE SCALE GENOMIC DNA]</scope>
    <source>
        <strain evidence="1 2">S1607</strain>
    </source>
</reference>
<organism evidence="1 2">
    <name type="scientific">Pseudoalteromonas piscicida</name>
    <dbReference type="NCBI Taxonomy" id="43662"/>
    <lineage>
        <taxon>Bacteria</taxon>
        <taxon>Pseudomonadati</taxon>
        <taxon>Pseudomonadota</taxon>
        <taxon>Gammaproteobacteria</taxon>
        <taxon>Alteromonadales</taxon>
        <taxon>Pseudoalteromonadaceae</taxon>
        <taxon>Pseudoalteromonas</taxon>
    </lineage>
</organism>
<name>A0AAQ2EQC8_PSEO7</name>
<reference evidence="2" key="2">
    <citation type="submission" date="2019-06" db="EMBL/GenBank/DDBJ databases">
        <title>Co-occurence of chitin degradation, pigmentation and bioactivity in marine Pseudoalteromonas.</title>
        <authorList>
            <person name="Sonnenschein E.C."/>
            <person name="Bech P.K."/>
        </authorList>
    </citation>
    <scope>NUCLEOTIDE SEQUENCE [LARGE SCALE GENOMIC DNA]</scope>
    <source>
        <strain evidence="2">S1607</strain>
    </source>
</reference>
<accession>A0AAQ2EQC8</accession>
<comment type="caution">
    <text evidence="1">The sequence shown here is derived from an EMBL/GenBank/DDBJ whole genome shotgun (WGS) entry which is preliminary data.</text>
</comment>
<gene>
    <name evidence="1" type="ORF">CWB74_23575</name>
</gene>
<feature type="non-terminal residue" evidence="1">
    <location>
        <position position="1"/>
    </location>
</feature>
<evidence type="ECO:0000313" key="1">
    <source>
        <dbReference type="EMBL" id="TMN71193.1"/>
    </source>
</evidence>
<sequence length="70" mass="8102">KLETLPVDKLDHLYTKTNERINGFLIKSLTKFQKKQDKLLQKAAKKDSAAAKLLQNAWVDKYDRMAQQLA</sequence>
<proteinExistence type="predicted"/>
<feature type="non-terminal residue" evidence="1">
    <location>
        <position position="70"/>
    </location>
</feature>
<protein>
    <submittedName>
        <fullName evidence="1">Uncharacterized protein</fullName>
    </submittedName>
</protein>
<dbReference type="Proteomes" id="UP000305423">
    <property type="component" value="Unassembled WGS sequence"/>
</dbReference>